<accession>A0ABR4B1J1</accession>
<dbReference type="Proteomes" id="UP001590951">
    <property type="component" value="Unassembled WGS sequence"/>
</dbReference>
<proteinExistence type="predicted"/>
<evidence type="ECO:0000313" key="2">
    <source>
        <dbReference type="Proteomes" id="UP001590951"/>
    </source>
</evidence>
<name>A0ABR4B1J1_9LECA</name>
<comment type="caution">
    <text evidence="1">The sequence shown here is derived from an EMBL/GenBank/DDBJ whole genome shotgun (WGS) entry which is preliminary data.</text>
</comment>
<sequence>MSATISNTTPVKKTMTWNEEIDKQLLMAIIAQFDYKYDSAIVAAKFGPWCTPRAVEERVKKLKKQAQAENHPTYPLAPGQSTITDAKIQAERAAAIEAFHNYSAEKKAATKAAVAAAAQNTPTKAPRLLQLPLKLFLPRAPRK</sequence>
<dbReference type="EMBL" id="JBHFEH010000041">
    <property type="protein sequence ID" value="KAL2050886.1"/>
    <property type="molecule type" value="Genomic_DNA"/>
</dbReference>
<evidence type="ECO:0000313" key="1">
    <source>
        <dbReference type="EMBL" id="KAL2050886.1"/>
    </source>
</evidence>
<protein>
    <submittedName>
        <fullName evidence="1">Uncharacterized protein</fullName>
    </submittedName>
</protein>
<organism evidence="1 2">
    <name type="scientific">Lepraria finkii</name>
    <dbReference type="NCBI Taxonomy" id="1340010"/>
    <lineage>
        <taxon>Eukaryota</taxon>
        <taxon>Fungi</taxon>
        <taxon>Dikarya</taxon>
        <taxon>Ascomycota</taxon>
        <taxon>Pezizomycotina</taxon>
        <taxon>Lecanoromycetes</taxon>
        <taxon>OSLEUM clade</taxon>
        <taxon>Lecanoromycetidae</taxon>
        <taxon>Lecanorales</taxon>
        <taxon>Lecanorineae</taxon>
        <taxon>Stereocaulaceae</taxon>
        <taxon>Lepraria</taxon>
    </lineage>
</organism>
<gene>
    <name evidence="1" type="ORF">ABVK25_008784</name>
</gene>
<reference evidence="1 2" key="1">
    <citation type="submission" date="2024-09" db="EMBL/GenBank/DDBJ databases">
        <title>Rethinking Asexuality: The Enigmatic Case of Functional Sexual Genes in Lepraria (Stereocaulaceae).</title>
        <authorList>
            <person name="Doellman M."/>
            <person name="Sun Y."/>
            <person name="Barcenas-Pena A."/>
            <person name="Lumbsch H.T."/>
            <person name="Grewe F."/>
        </authorList>
    </citation>
    <scope>NUCLEOTIDE SEQUENCE [LARGE SCALE GENOMIC DNA]</scope>
    <source>
        <strain evidence="1 2">Grewe 0041</strain>
    </source>
</reference>
<keyword evidence="2" id="KW-1185">Reference proteome</keyword>